<dbReference type="PROSITE" id="PS01273">
    <property type="entry name" value="COA_TRANSF_1"/>
    <property type="match status" value="1"/>
</dbReference>
<keyword evidence="11" id="KW-0472">Membrane</keyword>
<dbReference type="Pfam" id="PF01144">
    <property type="entry name" value="CoA_trans"/>
    <property type="match status" value="2"/>
</dbReference>
<feature type="transmembrane region" description="Helical" evidence="11">
    <location>
        <begin position="497"/>
        <end position="520"/>
    </location>
</feature>
<dbReference type="InterPro" id="IPR004163">
    <property type="entry name" value="CoA_transf_BS"/>
</dbReference>
<comment type="subcellular location">
    <subcellularLocation>
        <location evidence="1">Mitochondrion</location>
    </subcellularLocation>
</comment>
<dbReference type="EC" id="2.8.3.5" evidence="9"/>
<reference evidence="12" key="1">
    <citation type="submission" date="2025-08" db="UniProtKB">
        <authorList>
            <consortium name="Ensembl"/>
        </authorList>
    </citation>
    <scope>IDENTIFICATION</scope>
</reference>
<evidence type="ECO:0000256" key="7">
    <source>
        <dbReference type="ARBA" id="ARBA00051054"/>
    </source>
</evidence>
<protein>
    <recommendedName>
        <fullName evidence="9">Succinyl-CoA:3-ketoacid-coenzyme A transferase</fullName>
        <ecNumber evidence="9">2.8.3.5</ecNumber>
    </recommendedName>
</protein>
<feature type="active site" description="5-glutamyl coenzyme A thioester intermediate" evidence="10">
    <location>
        <position position="341"/>
    </location>
</feature>
<dbReference type="UniPathway" id="UPA00929">
    <property type="reaction ID" value="UER00894"/>
</dbReference>
<dbReference type="InterPro" id="IPR012791">
    <property type="entry name" value="3-oxoacid_CoA-transf_B"/>
</dbReference>
<comment type="pathway">
    <text evidence="2 9">Ketone metabolism; succinyl-CoA degradation; acetoacetyl-CoA from succinyl-CoA: step 1/1.</text>
</comment>
<comment type="catalytic activity">
    <reaction evidence="7">
        <text>a 3-oxo acid + succinyl-CoA = a 3-oxoacyl-CoA + succinate</text>
        <dbReference type="Rhea" id="RHEA:24564"/>
        <dbReference type="ChEBI" id="CHEBI:30031"/>
        <dbReference type="ChEBI" id="CHEBI:35973"/>
        <dbReference type="ChEBI" id="CHEBI:57292"/>
        <dbReference type="ChEBI" id="CHEBI:90726"/>
        <dbReference type="EC" id="2.8.3.5"/>
    </reaction>
    <physiologicalReaction direction="left-to-right" evidence="7">
        <dbReference type="Rhea" id="RHEA:24565"/>
    </physiologicalReaction>
</comment>
<dbReference type="GO" id="GO:0046952">
    <property type="term" value="P:ketone body catabolic process"/>
    <property type="evidence" value="ECO:0007669"/>
    <property type="project" value="InterPro"/>
</dbReference>
<dbReference type="SMART" id="SM00882">
    <property type="entry name" value="CoA_trans"/>
    <property type="match status" value="2"/>
</dbReference>
<keyword evidence="11" id="KW-1133">Transmembrane helix</keyword>
<dbReference type="Ensembl" id="ENSCCAT00000047629.1">
    <property type="protein sequence ID" value="ENSCCAP00000029890.1"/>
    <property type="gene ID" value="ENSCCAG00000032988.1"/>
</dbReference>
<evidence type="ECO:0000256" key="10">
    <source>
        <dbReference type="PIRSR" id="PIRSR000858-1"/>
    </source>
</evidence>
<keyword evidence="4 9" id="KW-0808">Transferase</keyword>
<dbReference type="PROSITE" id="PS01274">
    <property type="entry name" value="COA_TRANSF_2"/>
    <property type="match status" value="1"/>
</dbReference>
<dbReference type="InterPro" id="IPR014388">
    <property type="entry name" value="3-oxoacid_CoA-transferase"/>
</dbReference>
<keyword evidence="6 9" id="KW-0496">Mitochondrion</keyword>
<organism evidence="12 13">
    <name type="scientific">Cebus imitator</name>
    <name type="common">Panamanian white-faced capuchin</name>
    <name type="synonym">Cebus capucinus imitator</name>
    <dbReference type="NCBI Taxonomy" id="2715852"/>
    <lineage>
        <taxon>Eukaryota</taxon>
        <taxon>Metazoa</taxon>
        <taxon>Chordata</taxon>
        <taxon>Craniata</taxon>
        <taxon>Vertebrata</taxon>
        <taxon>Euteleostomi</taxon>
        <taxon>Mammalia</taxon>
        <taxon>Eutheria</taxon>
        <taxon>Euarchontoglires</taxon>
        <taxon>Primates</taxon>
        <taxon>Haplorrhini</taxon>
        <taxon>Platyrrhini</taxon>
        <taxon>Cebidae</taxon>
        <taxon>Cebinae</taxon>
        <taxon>Cebus</taxon>
    </lineage>
</organism>
<dbReference type="FunFam" id="3.40.1080.10:FF:000001">
    <property type="entry name" value="Succinyl-coa:3-ketoacid-coenzyme a transferase subunit b"/>
    <property type="match status" value="1"/>
</dbReference>
<evidence type="ECO:0000256" key="11">
    <source>
        <dbReference type="SAM" id="Phobius"/>
    </source>
</evidence>
<dbReference type="PANTHER" id="PTHR13707:SF28">
    <property type="entry name" value="SUCCINYL-COA:3-KETOACID COENZYME A TRANSFERASE 2, MITOCHONDRIAL"/>
    <property type="match status" value="1"/>
</dbReference>
<sequence length="532" mass="58418">MAALRLLASALGRGVPIGGSGLALSQGCARRFTTSPRRRAKFYRDPVEMVKDIPNGATVMMGGFGLCGIPENLIAALLRTRVKDLKVVSSNVGVEDFGLGLLLATRQVRRIVCSYVGENSLCEKQYLAGELELELTPQGTLAERIRAGGAGVPAFYTPTGYGTLVQEGGAPIRYTPDGHLAIMSQPREVREFHGDHFLLERAIRADFALVKGWKADRAGNVVFRRSARNFNVPMCKAANVTAVEVEEIVDVGTFPPEDIHVPNIYVDRVIKGPKYEKGIERLRIWKEEGADALKEEDPRTRIIRRAALEFEDGMYANLGIGIPLLVSNFISPHMTVHLHSENGILGLGPFPTEDEVDPDLINAGNQMVTVLPGGSCFASDDSFAMIRGGHLHLTMLGAMQVSKYGDLANWMIPGRKVKGMGGAMDLVSSQKTRVVVTMRHCAKDNTPKIMEKCTMPLTGKRCVDRIITEKAVFDVHKKRGLTLRDFSFLPSLPPSPLSFSFLSLPSFLFSSLLFLFLLLYKPSSCIRTWALE</sequence>
<dbReference type="InterPro" id="IPR012792">
    <property type="entry name" value="3-oxoacid_CoA-transf_A"/>
</dbReference>
<dbReference type="InterPro" id="IPR004165">
    <property type="entry name" value="CoA_trans_fam_I"/>
</dbReference>
<keyword evidence="5" id="KW-0809">Transit peptide</keyword>
<dbReference type="PANTHER" id="PTHR13707">
    <property type="entry name" value="KETOACID-COENZYME A TRANSFERASE"/>
    <property type="match status" value="1"/>
</dbReference>
<comment type="function">
    <text evidence="9">Key enzyme for ketone body catabolism. Transfers the CoA moiety from succinate to acetoacetate. Formation of the enzyme-CoA intermediate proceeds via an unstable anhydride species formed between the carboxylate groups of the enzyme and substrate.</text>
</comment>
<evidence type="ECO:0000256" key="2">
    <source>
        <dbReference type="ARBA" id="ARBA00004753"/>
    </source>
</evidence>
<dbReference type="GO" id="GO:0008260">
    <property type="term" value="F:succinyl-CoA:3-oxo-acid CoA-transferase activity"/>
    <property type="evidence" value="ECO:0007669"/>
    <property type="project" value="UniProtKB-EC"/>
</dbReference>
<name>A0A2K5RP19_CEBIM</name>
<dbReference type="InterPro" id="IPR004164">
    <property type="entry name" value="CoA_transf_AS"/>
</dbReference>
<dbReference type="SUPFAM" id="SSF100950">
    <property type="entry name" value="NagB/RpiA/CoA transferase-like"/>
    <property type="match status" value="2"/>
</dbReference>
<comment type="similarity">
    <text evidence="3 9">Belongs to the 3-oxoacid CoA-transferase family.</text>
</comment>
<reference evidence="12" key="2">
    <citation type="submission" date="2025-09" db="UniProtKB">
        <authorList>
            <consortium name="Ensembl"/>
        </authorList>
    </citation>
    <scope>IDENTIFICATION</scope>
</reference>
<evidence type="ECO:0000313" key="13">
    <source>
        <dbReference type="Proteomes" id="UP000233040"/>
    </source>
</evidence>
<evidence type="ECO:0000256" key="5">
    <source>
        <dbReference type="ARBA" id="ARBA00022946"/>
    </source>
</evidence>
<dbReference type="Proteomes" id="UP000233040">
    <property type="component" value="Unassembled WGS sequence"/>
</dbReference>
<dbReference type="STRING" id="9516.ENSCCAP00000029890"/>
<evidence type="ECO:0000256" key="9">
    <source>
        <dbReference type="PIRNR" id="PIRNR000858"/>
    </source>
</evidence>
<evidence type="ECO:0000313" key="12">
    <source>
        <dbReference type="Ensembl" id="ENSCCAP00000029890.1"/>
    </source>
</evidence>
<evidence type="ECO:0000256" key="4">
    <source>
        <dbReference type="ARBA" id="ARBA00022679"/>
    </source>
</evidence>
<dbReference type="OMA" id="MQVNQFG"/>
<dbReference type="PIRSF" id="PIRSF000858">
    <property type="entry name" value="SCOT-t"/>
    <property type="match status" value="1"/>
</dbReference>
<keyword evidence="11" id="KW-0812">Transmembrane</keyword>
<dbReference type="NCBIfam" id="TIGR02428">
    <property type="entry name" value="pcaJ_scoB_fam"/>
    <property type="match status" value="1"/>
</dbReference>
<dbReference type="Gene3D" id="3.40.1080.10">
    <property type="entry name" value="Glutaconate Coenzyme A-transferase"/>
    <property type="match status" value="2"/>
</dbReference>
<dbReference type="GeneTree" id="ENSGT00390000009130"/>
<evidence type="ECO:0000256" key="8">
    <source>
        <dbReference type="ARBA" id="ARBA00051996"/>
    </source>
</evidence>
<comment type="catalytic activity">
    <reaction evidence="8">
        <text>acetoacetate + succinyl-CoA = acetoacetyl-CoA + succinate</text>
        <dbReference type="Rhea" id="RHEA:25480"/>
        <dbReference type="ChEBI" id="CHEBI:13705"/>
        <dbReference type="ChEBI" id="CHEBI:30031"/>
        <dbReference type="ChEBI" id="CHEBI:57286"/>
        <dbReference type="ChEBI" id="CHEBI:57292"/>
        <dbReference type="EC" id="2.8.3.5"/>
    </reaction>
    <physiologicalReaction direction="left-to-right" evidence="8">
        <dbReference type="Rhea" id="RHEA:25481"/>
    </physiologicalReaction>
</comment>
<evidence type="ECO:0000256" key="1">
    <source>
        <dbReference type="ARBA" id="ARBA00004173"/>
    </source>
</evidence>
<keyword evidence="13" id="KW-1185">Reference proteome</keyword>
<dbReference type="InterPro" id="IPR037171">
    <property type="entry name" value="NagB/RpiA_transferase-like"/>
</dbReference>
<dbReference type="AlphaFoldDB" id="A0A2K5RP19"/>
<dbReference type="NCBIfam" id="TIGR02429">
    <property type="entry name" value="pcaI_scoA_fam"/>
    <property type="match status" value="1"/>
</dbReference>
<dbReference type="FunFam" id="3.40.1080.10:FF:000002">
    <property type="entry name" value="Succinyl-CoA:3-ketoacid-coenzyme A transferase, mitochondrial"/>
    <property type="match status" value="1"/>
</dbReference>
<evidence type="ECO:0000256" key="3">
    <source>
        <dbReference type="ARBA" id="ARBA00007154"/>
    </source>
</evidence>
<dbReference type="GO" id="GO:0005739">
    <property type="term" value="C:mitochondrion"/>
    <property type="evidence" value="ECO:0007669"/>
    <property type="project" value="UniProtKB-SubCell"/>
</dbReference>
<accession>A0A2K5RP19</accession>
<proteinExistence type="inferred from homology"/>
<evidence type="ECO:0000256" key="6">
    <source>
        <dbReference type="ARBA" id="ARBA00023128"/>
    </source>
</evidence>
<dbReference type="PROSITE" id="PS51257">
    <property type="entry name" value="PROKAR_LIPOPROTEIN"/>
    <property type="match status" value="1"/>
</dbReference>